<dbReference type="Pfam" id="PF00415">
    <property type="entry name" value="RCC1"/>
    <property type="match status" value="2"/>
</dbReference>
<feature type="region of interest" description="Disordered" evidence="4">
    <location>
        <begin position="622"/>
        <end position="649"/>
    </location>
</feature>
<evidence type="ECO:0008006" key="9">
    <source>
        <dbReference type="Google" id="ProtNLM"/>
    </source>
</evidence>
<dbReference type="PROSITE" id="PS50012">
    <property type="entry name" value="RCC1_3"/>
    <property type="match status" value="2"/>
</dbReference>
<feature type="region of interest" description="Disordered" evidence="4">
    <location>
        <begin position="245"/>
        <end position="286"/>
    </location>
</feature>
<dbReference type="EMBL" id="NIVC01002388">
    <property type="protein sequence ID" value="PAA58327.1"/>
    <property type="molecule type" value="Genomic_DNA"/>
</dbReference>
<proteinExistence type="predicted"/>
<feature type="region of interest" description="Disordered" evidence="4">
    <location>
        <begin position="858"/>
        <end position="902"/>
    </location>
</feature>
<feature type="compositionally biased region" description="Basic and acidic residues" evidence="4">
    <location>
        <begin position="433"/>
        <end position="442"/>
    </location>
</feature>
<evidence type="ECO:0000256" key="2">
    <source>
        <dbReference type="ARBA" id="ARBA00022737"/>
    </source>
</evidence>
<feature type="compositionally biased region" description="Low complexity" evidence="4">
    <location>
        <begin position="634"/>
        <end position="649"/>
    </location>
</feature>
<feature type="region of interest" description="Disordered" evidence="4">
    <location>
        <begin position="370"/>
        <end position="473"/>
    </location>
</feature>
<dbReference type="GO" id="GO:0005737">
    <property type="term" value="C:cytoplasm"/>
    <property type="evidence" value="ECO:0007669"/>
    <property type="project" value="TreeGrafter"/>
</dbReference>
<keyword evidence="2" id="KW-0677">Repeat</keyword>
<dbReference type="SUPFAM" id="SSF50985">
    <property type="entry name" value="RCC1/BLIP-II"/>
    <property type="match status" value="2"/>
</dbReference>
<keyword evidence="1" id="KW-0344">Guanine-nucleotide releasing factor</keyword>
<dbReference type="InterPro" id="IPR000219">
    <property type="entry name" value="DH_dom"/>
</dbReference>
<dbReference type="OrthoDB" id="284854at2759"/>
<dbReference type="PROSITE" id="PS50010">
    <property type="entry name" value="DH_2"/>
    <property type="match status" value="1"/>
</dbReference>
<feature type="domain" description="VPS9" evidence="6">
    <location>
        <begin position="1633"/>
        <end position="1780"/>
    </location>
</feature>
<dbReference type="PANTHER" id="PTHR46089">
    <property type="entry name" value="ALSIN HOMOLOG"/>
    <property type="match status" value="1"/>
</dbReference>
<evidence type="ECO:0000256" key="4">
    <source>
        <dbReference type="SAM" id="MobiDB-lite"/>
    </source>
</evidence>
<dbReference type="GO" id="GO:0016197">
    <property type="term" value="P:endosomal transport"/>
    <property type="evidence" value="ECO:0007669"/>
    <property type="project" value="TreeGrafter"/>
</dbReference>
<feature type="compositionally biased region" description="Low complexity" evidence="4">
    <location>
        <begin position="246"/>
        <end position="257"/>
    </location>
</feature>
<dbReference type="InterPro" id="IPR051984">
    <property type="entry name" value="Alsin"/>
</dbReference>
<dbReference type="Gene3D" id="1.20.1050.80">
    <property type="entry name" value="VPS9 domain"/>
    <property type="match status" value="1"/>
</dbReference>
<evidence type="ECO:0000259" key="6">
    <source>
        <dbReference type="PROSITE" id="PS51205"/>
    </source>
</evidence>
<feature type="region of interest" description="Disordered" evidence="4">
    <location>
        <begin position="1139"/>
        <end position="1173"/>
    </location>
</feature>
<dbReference type="Gene3D" id="2.130.10.30">
    <property type="entry name" value="Regulator of chromosome condensation 1/beta-lactamase-inhibitor protein II"/>
    <property type="match status" value="2"/>
</dbReference>
<feature type="repeat" description="RCC1" evidence="3">
    <location>
        <begin position="486"/>
        <end position="538"/>
    </location>
</feature>
<evidence type="ECO:0000256" key="3">
    <source>
        <dbReference type="PROSITE-ProRule" id="PRU00235"/>
    </source>
</evidence>
<dbReference type="PRINTS" id="PR00633">
    <property type="entry name" value="RCCNDNSATION"/>
</dbReference>
<dbReference type="InterPro" id="IPR003409">
    <property type="entry name" value="MORN"/>
</dbReference>
<feature type="domain" description="DH" evidence="5">
    <location>
        <begin position="691"/>
        <end position="939"/>
    </location>
</feature>
<dbReference type="Pfam" id="PF02493">
    <property type="entry name" value="MORN"/>
    <property type="match status" value="6"/>
</dbReference>
<dbReference type="InterPro" id="IPR037191">
    <property type="entry name" value="VPS9_dom_sf"/>
</dbReference>
<gene>
    <name evidence="7" type="ORF">BOX15_Mlig002770g1</name>
</gene>
<dbReference type="SMART" id="SM00698">
    <property type="entry name" value="MORN"/>
    <property type="match status" value="6"/>
</dbReference>
<name>A0A267EBS3_9PLAT</name>
<dbReference type="Pfam" id="PF25383">
    <property type="entry name" value="PH_alsin"/>
    <property type="match status" value="1"/>
</dbReference>
<comment type="caution">
    <text evidence="7">The sequence shown here is derived from an EMBL/GenBank/DDBJ whole genome shotgun (WGS) entry which is preliminary data.</text>
</comment>
<evidence type="ECO:0000313" key="8">
    <source>
        <dbReference type="Proteomes" id="UP000215902"/>
    </source>
</evidence>
<dbReference type="PROSITE" id="PS51205">
    <property type="entry name" value="VPS9"/>
    <property type="match status" value="1"/>
</dbReference>
<keyword evidence="8" id="KW-1185">Reference proteome</keyword>
<accession>A0A267EBS3</accession>
<reference evidence="7 8" key="1">
    <citation type="submission" date="2017-06" db="EMBL/GenBank/DDBJ databases">
        <title>A platform for efficient transgenesis in Macrostomum lignano, a flatworm model organism for stem cell research.</title>
        <authorList>
            <person name="Berezikov E."/>
        </authorList>
    </citation>
    <scope>NUCLEOTIDE SEQUENCE [LARGE SCALE GENOMIC DNA]</scope>
    <source>
        <strain evidence="7">DV1</strain>
        <tissue evidence="7">Whole organism</tissue>
    </source>
</reference>
<dbReference type="Pfam" id="PF26202">
    <property type="entry name" value="HA_Alsin"/>
    <property type="match status" value="1"/>
</dbReference>
<dbReference type="InterPro" id="IPR009091">
    <property type="entry name" value="RCC1/BLIP-II"/>
</dbReference>
<dbReference type="InterPro" id="IPR003123">
    <property type="entry name" value="VPS9"/>
</dbReference>
<feature type="compositionally biased region" description="Low complexity" evidence="4">
    <location>
        <begin position="372"/>
        <end position="428"/>
    </location>
</feature>
<evidence type="ECO:0000313" key="7">
    <source>
        <dbReference type="EMBL" id="PAA58327.1"/>
    </source>
</evidence>
<protein>
    <recommendedName>
        <fullName evidence="9">VPS9 domain-containing protein</fullName>
    </recommendedName>
</protein>
<dbReference type="InterPro" id="IPR057248">
    <property type="entry name" value="Alsin-like_PH"/>
</dbReference>
<dbReference type="InterPro" id="IPR000408">
    <property type="entry name" value="Reg_chr_condens"/>
</dbReference>
<dbReference type="STRING" id="282301.A0A267EBS3"/>
<dbReference type="SUPFAM" id="SSF82185">
    <property type="entry name" value="Histone H3 K4-specific methyltransferase SET7/9 N-terminal domain"/>
    <property type="match status" value="2"/>
</dbReference>
<dbReference type="SUPFAM" id="SSF109993">
    <property type="entry name" value="VPS9 domain"/>
    <property type="match status" value="1"/>
</dbReference>
<dbReference type="InterPro" id="IPR059093">
    <property type="entry name" value="HA_Alsin"/>
</dbReference>
<feature type="repeat" description="RCC1" evidence="3">
    <location>
        <begin position="122"/>
        <end position="172"/>
    </location>
</feature>
<dbReference type="Gene3D" id="2.20.110.10">
    <property type="entry name" value="Histone H3 K4-specific methyltransferase SET7/9 N-terminal domain"/>
    <property type="match status" value="1"/>
</dbReference>
<feature type="compositionally biased region" description="Basic and acidic residues" evidence="4">
    <location>
        <begin position="875"/>
        <end position="891"/>
    </location>
</feature>
<dbReference type="PANTHER" id="PTHR46089:SF2">
    <property type="entry name" value="ALSIN HOMOLOG"/>
    <property type="match status" value="1"/>
</dbReference>
<dbReference type="Proteomes" id="UP000215902">
    <property type="component" value="Unassembled WGS sequence"/>
</dbReference>
<evidence type="ECO:0000259" key="5">
    <source>
        <dbReference type="PROSITE" id="PS50010"/>
    </source>
</evidence>
<dbReference type="Pfam" id="PF02204">
    <property type="entry name" value="VPS9"/>
    <property type="match status" value="1"/>
</dbReference>
<evidence type="ECO:0000256" key="1">
    <source>
        <dbReference type="ARBA" id="ARBA00022658"/>
    </source>
</evidence>
<dbReference type="GO" id="GO:0005085">
    <property type="term" value="F:guanyl-nucleotide exchange factor activity"/>
    <property type="evidence" value="ECO:0007669"/>
    <property type="project" value="UniProtKB-KW"/>
</dbReference>
<organism evidence="7 8">
    <name type="scientific">Macrostomum lignano</name>
    <dbReference type="NCBI Taxonomy" id="282301"/>
    <lineage>
        <taxon>Eukaryota</taxon>
        <taxon>Metazoa</taxon>
        <taxon>Spiralia</taxon>
        <taxon>Lophotrochozoa</taxon>
        <taxon>Platyhelminthes</taxon>
        <taxon>Rhabditophora</taxon>
        <taxon>Macrostomorpha</taxon>
        <taxon>Macrostomida</taxon>
        <taxon>Macrostomidae</taxon>
        <taxon>Macrostomum</taxon>
    </lineage>
</organism>
<sequence length="1780" mass="191405">MTSLCIFKDGVFDCRARLVGLDAQARAVYARADSCAVLSRHGRWCYADGRLAESLQADVLGRTRCLAAGPDGLYLVDEAAGRVSFLAWGQAALRPITLPSPGLRIDSVACSERAVLLLTECGNVYSMGSGPCLGLGDTDLARVAASPVQLRGLSRICQIACGRRHCLALRNSHRKNAELAGTAASGPCHPDDSASLPWLATFSNYTSSFIRSSIPSFIADRLPAAADRPQELLRATLLGRLVVGKQQPQQQPQASAPQPVPQPRPGAASRAIGGGDSQERGSTAGAGLSAEEVALLADEAALASLGLDQASLVLGKPSSQQQHQQQSVSSSAPSMLRNLQLGSETVQSALHERLKKISSLSQMFSLSQTSVDSAGGSSTAAAAPAATTTTTTTATAAASGDPDADAGQEASVDSTSTSSVFGSSSNPSAVQSPERRQQRQPDEPGQEEPAAAVRPRWKVRPPDSGASARGQRRARLEHASLHWSESSVYSWGDNSHGQLGLQDQPGLQLKPVCVPALEGRDVVRLVAGAAHSVALTGFGQALTWGDNSQRQLGRRTAVAAEDMSATSSSSSCQPMPVEPPVPFVVWDVAAQDDWTALTVYIRQQRPDVFVFGHCGSGRASAMGDESGAGGVGGVAEESASSSKSESGSGDAARLTALPAGCYVSHVACADRVCCCVVVEEDAENKRRAAPLAARVLHELLAGEKAYLQQLAVLYTACIQPVIRRRDLHEQMQENAWGSAMLSLFDSTVHLLHLAYLNCQHLTRVLKGELDLADTPMFGWRDSFLGKFEFHLASYADCLAVNAFASLLKSADSVIDDRQLFAGLAPLPAKGEERLEAVRNRFQEPLRRLDTYRSLLRQLVPSPNPPQHSPDDDEDDQHHSNDEDIGADKPDDAGDSDEPSGLDAAWNLRMSLDKLAERRESELQHAAVTVERYLSLSSKAMNQLLKPKRRLLFDSKSAPAYGSKSLRGSSSTVYLLFDDAFVQVHGSSVTAWPLAVLWLDVQDAQSSSGSSGGSPSASPHSADGQAKLVLLKTPEDTLKLYFASWEDKTTWITNLYRAINTVVNSNVLSQRRSTALTVGPPEQRYGVYTFKAGSFKDCTYSGYWMSGLMEGQGRLVFPNRSFFIGHFARNRMHGQGVFTTPAPASSASSEHRSNGAGVLGNDKSEASASATAADAASGPAAVEALEEIREGAWRDNVQCGRGSVRYANGDEYFGNFLDGQRDGFGHFQQFLAGRLACTYIGEWRRDVRHGYGVEYSERTGQHYSGYWANNLRHGCGVLLSLDGAYKRGGFDRGELTGPGLVVRGHCGGGDSPLLYDGELTAARPQGKGVLYAGGLALTGAFSGDFDELKFNGTVRRRGRSGGDAGGGGESALTAAAERFVPSLAALLKSECAAPAGQQQFCVPADDKWAALFAECRDLLWRGSSGAGADDSPEDRARVAWRNVAIAIAAQAEMGATGAPRHHAELEALQRIPDPEQALTLESLERIKDYLGRAFACRAHPLGDLMASLVRAFDLGYTNCAAHPLMLLHAREEVQSIVSRLYQLVRALFPCLPLEHQLVEIYPAAHQFGVDAIKQLGDVRVIDEGHVTASYQFLSDNFLRSFFLPLVFPTLFNLYVLAGAKEKDYYLRKVTRLDALNDLALFCSLGVPDSLQLLDAEADGEQQAERRSLRHSCRYMPAVRRLREISTCYSPSQKMTVVCDCIDLMVQAVSQYSQEGDSSRLGSDGLLPLIIYMLVRAHIADLGAELAFIYDHFTSDGRNTFILTKLVIAFLTLLEQDNSLQL</sequence>
<dbReference type="GO" id="GO:0031267">
    <property type="term" value="F:small GTPase binding"/>
    <property type="evidence" value="ECO:0007669"/>
    <property type="project" value="TreeGrafter"/>
</dbReference>